<feature type="transmembrane region" description="Helical" evidence="6">
    <location>
        <begin position="373"/>
        <end position="393"/>
    </location>
</feature>
<dbReference type="RefSeq" id="WP_006443492.1">
    <property type="nucleotide sequence ID" value="NZ_CP036524.1"/>
</dbReference>
<feature type="transmembrane region" description="Helical" evidence="6">
    <location>
        <begin position="194"/>
        <end position="211"/>
    </location>
</feature>
<dbReference type="PANTHER" id="PTHR30569">
    <property type="entry name" value="CYTOSINE TRANSPORTER CODB"/>
    <property type="match status" value="1"/>
</dbReference>
<evidence type="ECO:0000256" key="2">
    <source>
        <dbReference type="ARBA" id="ARBA00008974"/>
    </source>
</evidence>
<evidence type="ECO:0000256" key="1">
    <source>
        <dbReference type="ARBA" id="ARBA00004141"/>
    </source>
</evidence>
<dbReference type="EMBL" id="ABYI02000022">
    <property type="protein sequence ID" value="EEG74133.1"/>
    <property type="molecule type" value="Genomic_DNA"/>
</dbReference>
<gene>
    <name evidence="7" type="ORF">CLOHYLEM_06140</name>
</gene>
<evidence type="ECO:0000313" key="8">
    <source>
        <dbReference type="Proteomes" id="UP000004893"/>
    </source>
</evidence>
<feature type="transmembrane region" description="Helical" evidence="6">
    <location>
        <begin position="263"/>
        <end position="282"/>
    </location>
</feature>
<protein>
    <submittedName>
        <fullName evidence="7">Permease, cytosine/purine, uracil, thiamine, allantoin family</fullName>
    </submittedName>
</protein>
<reference evidence="7" key="2">
    <citation type="submission" date="2013-06" db="EMBL/GenBank/DDBJ databases">
        <title>Draft genome sequence of Clostridium hylemonae (DSM 15053).</title>
        <authorList>
            <person name="Sudarsanam P."/>
            <person name="Ley R."/>
            <person name="Guruge J."/>
            <person name="Turnbaugh P.J."/>
            <person name="Mahowald M."/>
            <person name="Liep D."/>
            <person name="Gordon J."/>
        </authorList>
    </citation>
    <scope>NUCLEOTIDE SEQUENCE</scope>
    <source>
        <strain evidence="7">DSM 15053</strain>
    </source>
</reference>
<accession>C0C1W9</accession>
<dbReference type="AlphaFoldDB" id="C0C1W9"/>
<evidence type="ECO:0000256" key="3">
    <source>
        <dbReference type="ARBA" id="ARBA00022692"/>
    </source>
</evidence>
<dbReference type="Proteomes" id="UP000004893">
    <property type="component" value="Unassembled WGS sequence"/>
</dbReference>
<dbReference type="OrthoDB" id="9787279at2"/>
<comment type="similarity">
    <text evidence="2">Belongs to the purine-cytosine permease (2.A.39) family.</text>
</comment>
<dbReference type="InterPro" id="IPR001248">
    <property type="entry name" value="Pur-cyt_permease"/>
</dbReference>
<keyword evidence="4 6" id="KW-1133">Transmembrane helix</keyword>
<keyword evidence="3 6" id="KW-0812">Transmembrane</keyword>
<dbReference type="STRING" id="553973.CLOHYLEM_06140"/>
<keyword evidence="5 6" id="KW-0472">Membrane</keyword>
<sequence>MQEQEKKIVQQDTVDEEFMLDAVPITKRRSTYSQIMVWVGFGYVATGLFVGGTLAGYGGAPGLNPGDAILAIILGMGALFVMTSLLGVAAQKTGLNLALISRYSYGSKGFIIPMAMMAVMTFGWFSSIVGMVADIWGGLIGNPSGVIVFSPASWGYEAVPDITLEVLIAVILWGLVFTYSAVKGISAIEKVAKFACPIILIVAIVVGVGMMRDGGGFHSFINRANDLGGLGLGTGITAVVGSWIAGAVMGVDMFRFNKNVKAVWICAASCFIFTNPLLNIVGYIGSVSVGQYNYVAWMMGLNVIFAFVGVFAWTTSLWTTDNSELYCNSLYTGPILDAVGIKANRKVLVTICGILGTVLGAIGFYQIFFANFINVLGAMAPPLCAPILADYYLVGHKKYDHRLLHKQPKWRWAGIISFAIGAALGYIFQYVTTLPYNLPAGLFAMLVSLVVYYIIYRFLPDKKEDNKLIETLETNNV</sequence>
<feature type="transmembrane region" description="Helical" evidence="6">
    <location>
        <begin position="35"/>
        <end position="57"/>
    </location>
</feature>
<comment type="subcellular location">
    <subcellularLocation>
        <location evidence="1">Membrane</location>
        <topology evidence="1">Multi-pass membrane protein</topology>
    </subcellularLocation>
</comment>
<dbReference type="eggNOG" id="COG1457">
    <property type="taxonomic scope" value="Bacteria"/>
</dbReference>
<feature type="transmembrane region" description="Helical" evidence="6">
    <location>
        <begin position="69"/>
        <end position="89"/>
    </location>
</feature>
<dbReference type="GO" id="GO:0015209">
    <property type="term" value="F:cytosine transmembrane transporter activity"/>
    <property type="evidence" value="ECO:0007669"/>
    <property type="project" value="InterPro"/>
</dbReference>
<name>C0C1W9_9FIRM</name>
<keyword evidence="8" id="KW-1185">Reference proteome</keyword>
<dbReference type="InterPro" id="IPR030191">
    <property type="entry name" value="CodB"/>
</dbReference>
<organism evidence="7 8">
    <name type="scientific">[Clostridium] hylemonae DSM 15053</name>
    <dbReference type="NCBI Taxonomy" id="553973"/>
    <lineage>
        <taxon>Bacteria</taxon>
        <taxon>Bacillati</taxon>
        <taxon>Bacillota</taxon>
        <taxon>Clostridia</taxon>
        <taxon>Lachnospirales</taxon>
        <taxon>Lachnospiraceae</taxon>
    </lineage>
</organism>
<feature type="transmembrane region" description="Helical" evidence="6">
    <location>
        <begin position="110"/>
        <end position="133"/>
    </location>
</feature>
<evidence type="ECO:0000313" key="7">
    <source>
        <dbReference type="EMBL" id="EEG74133.1"/>
    </source>
</evidence>
<feature type="transmembrane region" description="Helical" evidence="6">
    <location>
        <begin position="413"/>
        <end position="432"/>
    </location>
</feature>
<dbReference type="GO" id="GO:0005886">
    <property type="term" value="C:plasma membrane"/>
    <property type="evidence" value="ECO:0007669"/>
    <property type="project" value="TreeGrafter"/>
</dbReference>
<dbReference type="Pfam" id="PF02133">
    <property type="entry name" value="Transp_cyt_pur"/>
    <property type="match status" value="1"/>
</dbReference>
<reference evidence="7" key="1">
    <citation type="submission" date="2009-02" db="EMBL/GenBank/DDBJ databases">
        <authorList>
            <person name="Fulton L."/>
            <person name="Clifton S."/>
            <person name="Fulton B."/>
            <person name="Xu J."/>
            <person name="Minx P."/>
            <person name="Pepin K.H."/>
            <person name="Johnson M."/>
            <person name="Bhonagiri V."/>
            <person name="Nash W.E."/>
            <person name="Mardis E.R."/>
            <person name="Wilson R.K."/>
        </authorList>
    </citation>
    <scope>NUCLEOTIDE SEQUENCE [LARGE SCALE GENOMIC DNA]</scope>
    <source>
        <strain evidence="7">DSM 15053</strain>
    </source>
</reference>
<feature type="transmembrane region" description="Helical" evidence="6">
    <location>
        <begin position="294"/>
        <end position="313"/>
    </location>
</feature>
<feature type="transmembrane region" description="Helical" evidence="6">
    <location>
        <begin position="231"/>
        <end position="251"/>
    </location>
</feature>
<dbReference type="PANTHER" id="PTHR30569:SF0">
    <property type="entry name" value="CYTOSINE PERMEASE"/>
    <property type="match status" value="1"/>
</dbReference>
<dbReference type="HOGENOM" id="CLU_035711_1_0_9"/>
<evidence type="ECO:0000256" key="6">
    <source>
        <dbReference type="SAM" id="Phobius"/>
    </source>
</evidence>
<feature type="transmembrane region" description="Helical" evidence="6">
    <location>
        <begin position="438"/>
        <end position="459"/>
    </location>
</feature>
<dbReference type="Gene3D" id="1.10.4160.10">
    <property type="entry name" value="Hydantoin permease"/>
    <property type="match status" value="1"/>
</dbReference>
<evidence type="ECO:0000256" key="4">
    <source>
        <dbReference type="ARBA" id="ARBA00022989"/>
    </source>
</evidence>
<comment type="caution">
    <text evidence="7">The sequence shown here is derived from an EMBL/GenBank/DDBJ whole genome shotgun (WGS) entry which is preliminary data.</text>
</comment>
<evidence type="ECO:0000256" key="5">
    <source>
        <dbReference type="ARBA" id="ARBA00023136"/>
    </source>
</evidence>
<feature type="transmembrane region" description="Helical" evidence="6">
    <location>
        <begin position="347"/>
        <end position="367"/>
    </location>
</feature>
<feature type="transmembrane region" description="Helical" evidence="6">
    <location>
        <begin position="162"/>
        <end position="182"/>
    </location>
</feature>
<proteinExistence type="inferred from homology"/>